<keyword evidence="3" id="KW-1185">Reference proteome</keyword>
<reference evidence="2" key="2">
    <citation type="journal article" date="2022" name="Hortic Res">
        <title>The genome of Dioscorea zingiberensis sheds light on the biosynthesis, origin and evolution of the medicinally important diosgenin saponins.</title>
        <authorList>
            <person name="Li Y."/>
            <person name="Tan C."/>
            <person name="Li Z."/>
            <person name="Guo J."/>
            <person name="Li S."/>
            <person name="Chen X."/>
            <person name="Wang C."/>
            <person name="Dai X."/>
            <person name="Yang H."/>
            <person name="Song W."/>
            <person name="Hou L."/>
            <person name="Xu J."/>
            <person name="Tong Z."/>
            <person name="Xu A."/>
            <person name="Yuan X."/>
            <person name="Wang W."/>
            <person name="Yang Q."/>
            <person name="Chen L."/>
            <person name="Sun Z."/>
            <person name="Wang K."/>
            <person name="Pan B."/>
            <person name="Chen J."/>
            <person name="Bao Y."/>
            <person name="Liu F."/>
            <person name="Qi X."/>
            <person name="Gang D.R."/>
            <person name="Wen J."/>
            <person name="Li J."/>
        </authorList>
    </citation>
    <scope>NUCLEOTIDE SEQUENCE</scope>
    <source>
        <strain evidence="2">Dzin_1.0</strain>
    </source>
</reference>
<proteinExistence type="predicted"/>
<dbReference type="Proteomes" id="UP001085076">
    <property type="component" value="Miscellaneous, Linkage group lg01"/>
</dbReference>
<comment type="caution">
    <text evidence="2">The sequence shown here is derived from an EMBL/GenBank/DDBJ whole genome shotgun (WGS) entry which is preliminary data.</text>
</comment>
<evidence type="ECO:0000256" key="1">
    <source>
        <dbReference type="SAM" id="SignalP"/>
    </source>
</evidence>
<dbReference type="EMBL" id="JAGGNH010000001">
    <property type="protein sequence ID" value="KAJ0987001.1"/>
    <property type="molecule type" value="Genomic_DNA"/>
</dbReference>
<feature type="signal peptide" evidence="1">
    <location>
        <begin position="1"/>
        <end position="29"/>
    </location>
</feature>
<evidence type="ECO:0000313" key="2">
    <source>
        <dbReference type="EMBL" id="KAJ0987001.1"/>
    </source>
</evidence>
<feature type="chain" id="PRO_5039284954" evidence="1">
    <location>
        <begin position="30"/>
        <end position="85"/>
    </location>
</feature>
<evidence type="ECO:0000313" key="3">
    <source>
        <dbReference type="Proteomes" id="UP001085076"/>
    </source>
</evidence>
<dbReference type="AlphaFoldDB" id="A0A9D5HSM6"/>
<protein>
    <submittedName>
        <fullName evidence="2">Uncharacterized protein</fullName>
    </submittedName>
</protein>
<reference evidence="2" key="1">
    <citation type="submission" date="2021-03" db="EMBL/GenBank/DDBJ databases">
        <authorList>
            <person name="Li Z."/>
            <person name="Yang C."/>
        </authorList>
    </citation>
    <scope>NUCLEOTIDE SEQUENCE</scope>
    <source>
        <strain evidence="2">Dzin_1.0</strain>
        <tissue evidence="2">Leaf</tissue>
    </source>
</reference>
<accession>A0A9D5HSM6</accession>
<gene>
    <name evidence="2" type="ORF">J5N97_005357</name>
</gene>
<sequence>MPSFSTCKTLLVLIVLFAASLNFAELASARQLSEDSKNAMMNDTKMNEGLYPYNGGGYSGNYPGDPETYGTIPASDVPVVPVTHP</sequence>
<name>A0A9D5HSM6_9LILI</name>
<keyword evidence="1" id="KW-0732">Signal</keyword>
<organism evidence="2 3">
    <name type="scientific">Dioscorea zingiberensis</name>
    <dbReference type="NCBI Taxonomy" id="325984"/>
    <lineage>
        <taxon>Eukaryota</taxon>
        <taxon>Viridiplantae</taxon>
        <taxon>Streptophyta</taxon>
        <taxon>Embryophyta</taxon>
        <taxon>Tracheophyta</taxon>
        <taxon>Spermatophyta</taxon>
        <taxon>Magnoliopsida</taxon>
        <taxon>Liliopsida</taxon>
        <taxon>Dioscoreales</taxon>
        <taxon>Dioscoreaceae</taxon>
        <taxon>Dioscorea</taxon>
    </lineage>
</organism>